<dbReference type="Proteomes" id="UP001310022">
    <property type="component" value="Unassembled WGS sequence"/>
</dbReference>
<reference evidence="2 3" key="1">
    <citation type="submission" date="2021-12" db="EMBL/GenBank/DDBJ databases">
        <title>Genome sequencing of bacteria with rrn-lacking chromosome and rrn-plasmid.</title>
        <authorList>
            <person name="Anda M."/>
            <person name="Iwasaki W."/>
        </authorList>
    </citation>
    <scope>NUCLEOTIDE SEQUENCE [LARGE SCALE GENOMIC DNA]</scope>
    <source>
        <strain evidence="2 3">NBRC 15940</strain>
    </source>
</reference>
<evidence type="ECO:0000313" key="3">
    <source>
        <dbReference type="Proteomes" id="UP001310022"/>
    </source>
</evidence>
<accession>A0AAN5ANB5</accession>
<gene>
    <name evidence="2" type="ORF">PEDI_32350</name>
</gene>
<sequence length="62" mass="7189">MRKVFIESLFTIVGLLITIPYMFHPTPVLMFLFVFVATPCFIVAITLAAIEIFRDLRKKELI</sequence>
<evidence type="ECO:0000256" key="1">
    <source>
        <dbReference type="SAM" id="Phobius"/>
    </source>
</evidence>
<dbReference type="AlphaFoldDB" id="A0AAN5ANB5"/>
<keyword evidence="3" id="KW-1185">Reference proteome</keyword>
<keyword evidence="1" id="KW-1133">Transmembrane helix</keyword>
<keyword evidence="1" id="KW-0812">Transmembrane</keyword>
<proteinExistence type="predicted"/>
<keyword evidence="1" id="KW-0472">Membrane</keyword>
<organism evidence="2 3">
    <name type="scientific">Persicobacter diffluens</name>
    <dbReference type="NCBI Taxonomy" id="981"/>
    <lineage>
        <taxon>Bacteria</taxon>
        <taxon>Pseudomonadati</taxon>
        <taxon>Bacteroidota</taxon>
        <taxon>Cytophagia</taxon>
        <taxon>Cytophagales</taxon>
        <taxon>Persicobacteraceae</taxon>
        <taxon>Persicobacter</taxon>
    </lineage>
</organism>
<dbReference type="RefSeq" id="WP_338237928.1">
    <property type="nucleotide sequence ID" value="NZ_BQKE01000002.1"/>
</dbReference>
<comment type="caution">
    <text evidence="2">The sequence shown here is derived from an EMBL/GenBank/DDBJ whole genome shotgun (WGS) entry which is preliminary data.</text>
</comment>
<evidence type="ECO:0000313" key="2">
    <source>
        <dbReference type="EMBL" id="GJM62683.1"/>
    </source>
</evidence>
<dbReference type="EMBL" id="BQKE01000002">
    <property type="protein sequence ID" value="GJM62683.1"/>
    <property type="molecule type" value="Genomic_DNA"/>
</dbReference>
<feature type="transmembrane region" description="Helical" evidence="1">
    <location>
        <begin position="5"/>
        <end position="23"/>
    </location>
</feature>
<name>A0AAN5ANB5_9BACT</name>
<protein>
    <submittedName>
        <fullName evidence="2">Uncharacterized protein</fullName>
    </submittedName>
</protein>
<feature type="transmembrane region" description="Helical" evidence="1">
    <location>
        <begin position="29"/>
        <end position="53"/>
    </location>
</feature>